<protein>
    <submittedName>
        <fullName evidence="1">Uncharacterized protein</fullName>
    </submittedName>
</protein>
<dbReference type="EMBL" id="JACEIK010007443">
    <property type="protein sequence ID" value="MCE3050284.1"/>
    <property type="molecule type" value="Genomic_DNA"/>
</dbReference>
<reference evidence="1 2" key="1">
    <citation type="journal article" date="2021" name="BMC Genomics">
        <title>Datura genome reveals duplications of psychoactive alkaloid biosynthetic genes and high mutation rate following tissue culture.</title>
        <authorList>
            <person name="Rajewski A."/>
            <person name="Carter-House D."/>
            <person name="Stajich J."/>
            <person name="Litt A."/>
        </authorList>
    </citation>
    <scope>NUCLEOTIDE SEQUENCE [LARGE SCALE GENOMIC DNA]</scope>
    <source>
        <strain evidence="1">AR-01</strain>
    </source>
</reference>
<sequence length="55" mass="6361">MKQGDSIVFLGGRFKSSFGYRQRRHRSFLFSCLPIRRISKSLVTTSRPRRPEGGC</sequence>
<accession>A0ABS8WMC6</accession>
<dbReference type="Proteomes" id="UP000823775">
    <property type="component" value="Unassembled WGS sequence"/>
</dbReference>
<keyword evidence="2" id="KW-1185">Reference proteome</keyword>
<gene>
    <name evidence="1" type="ORF">HAX54_046814</name>
</gene>
<evidence type="ECO:0000313" key="1">
    <source>
        <dbReference type="EMBL" id="MCE3050284.1"/>
    </source>
</evidence>
<proteinExistence type="predicted"/>
<name>A0ABS8WMC6_DATST</name>
<evidence type="ECO:0000313" key="2">
    <source>
        <dbReference type="Proteomes" id="UP000823775"/>
    </source>
</evidence>
<comment type="caution">
    <text evidence="1">The sequence shown here is derived from an EMBL/GenBank/DDBJ whole genome shotgun (WGS) entry which is preliminary data.</text>
</comment>
<feature type="non-terminal residue" evidence="1">
    <location>
        <position position="1"/>
    </location>
</feature>
<organism evidence="1 2">
    <name type="scientific">Datura stramonium</name>
    <name type="common">Jimsonweed</name>
    <name type="synonym">Common thornapple</name>
    <dbReference type="NCBI Taxonomy" id="4076"/>
    <lineage>
        <taxon>Eukaryota</taxon>
        <taxon>Viridiplantae</taxon>
        <taxon>Streptophyta</taxon>
        <taxon>Embryophyta</taxon>
        <taxon>Tracheophyta</taxon>
        <taxon>Spermatophyta</taxon>
        <taxon>Magnoliopsida</taxon>
        <taxon>eudicotyledons</taxon>
        <taxon>Gunneridae</taxon>
        <taxon>Pentapetalae</taxon>
        <taxon>asterids</taxon>
        <taxon>lamiids</taxon>
        <taxon>Solanales</taxon>
        <taxon>Solanaceae</taxon>
        <taxon>Solanoideae</taxon>
        <taxon>Datureae</taxon>
        <taxon>Datura</taxon>
    </lineage>
</organism>